<proteinExistence type="predicted"/>
<dbReference type="STRING" id="43700.ENSMALP00000022247"/>
<evidence type="ECO:0008006" key="4">
    <source>
        <dbReference type="Google" id="ProtNLM"/>
    </source>
</evidence>
<dbReference type="PANTHER" id="PTHR13219:SF6">
    <property type="entry name" value="TRANSMEMBRANE PROTEIN 94"/>
    <property type="match status" value="1"/>
</dbReference>
<dbReference type="Proteomes" id="UP000261600">
    <property type="component" value="Unplaced"/>
</dbReference>
<name>A0A3Q3K2P7_MONAL</name>
<dbReference type="Ensembl" id="ENSMALT00000022673.1">
    <property type="protein sequence ID" value="ENSMALP00000022247.1"/>
    <property type="gene ID" value="ENSMALG00000015529.1"/>
</dbReference>
<reference evidence="2" key="1">
    <citation type="submission" date="2025-08" db="UniProtKB">
        <authorList>
            <consortium name="Ensembl"/>
        </authorList>
    </citation>
    <scope>IDENTIFICATION</scope>
</reference>
<evidence type="ECO:0000313" key="2">
    <source>
        <dbReference type="Ensembl" id="ENSMALP00000022247.1"/>
    </source>
</evidence>
<evidence type="ECO:0000313" key="3">
    <source>
        <dbReference type="Proteomes" id="UP000261600"/>
    </source>
</evidence>
<keyword evidence="1" id="KW-0472">Membrane</keyword>
<dbReference type="AlphaFoldDB" id="A0A3Q3K2P7"/>
<sequence>MLFQEEDAVTLGLSTGQALLKLRDQLSSLLEQHQRAEHRQEHWVNCFLYHGNRHSCLHWPGAAFTLLVVLGLLCCHGSQPKGSSGIELVNAAALLFLFLLNLLLIGRQERLKRSEMVWRLKGIITQLSGESGFLTHIC</sequence>
<evidence type="ECO:0000256" key="1">
    <source>
        <dbReference type="SAM" id="Phobius"/>
    </source>
</evidence>
<dbReference type="InterPro" id="IPR039720">
    <property type="entry name" value="TMEM94"/>
</dbReference>
<keyword evidence="1" id="KW-1133">Transmembrane helix</keyword>
<accession>A0A3Q3K2P7</accession>
<keyword evidence="1" id="KW-0812">Transmembrane</keyword>
<reference evidence="2" key="2">
    <citation type="submission" date="2025-09" db="UniProtKB">
        <authorList>
            <consortium name="Ensembl"/>
        </authorList>
    </citation>
    <scope>IDENTIFICATION</scope>
</reference>
<keyword evidence="3" id="KW-1185">Reference proteome</keyword>
<feature type="transmembrane region" description="Helical" evidence="1">
    <location>
        <begin position="85"/>
        <end position="106"/>
    </location>
</feature>
<dbReference type="PANTHER" id="PTHR13219">
    <property type="entry name" value="TRANSMEMBRANE PROTEIN 94"/>
    <property type="match status" value="1"/>
</dbReference>
<protein>
    <recommendedName>
        <fullName evidence="4">Transmembrane protein 94</fullName>
    </recommendedName>
</protein>
<organism evidence="2 3">
    <name type="scientific">Monopterus albus</name>
    <name type="common">Swamp eel</name>
    <dbReference type="NCBI Taxonomy" id="43700"/>
    <lineage>
        <taxon>Eukaryota</taxon>
        <taxon>Metazoa</taxon>
        <taxon>Chordata</taxon>
        <taxon>Craniata</taxon>
        <taxon>Vertebrata</taxon>
        <taxon>Euteleostomi</taxon>
        <taxon>Actinopterygii</taxon>
        <taxon>Neopterygii</taxon>
        <taxon>Teleostei</taxon>
        <taxon>Neoteleostei</taxon>
        <taxon>Acanthomorphata</taxon>
        <taxon>Anabantaria</taxon>
        <taxon>Synbranchiformes</taxon>
        <taxon>Synbranchidae</taxon>
        <taxon>Monopterus</taxon>
    </lineage>
</organism>
<feature type="transmembrane region" description="Helical" evidence="1">
    <location>
        <begin position="57"/>
        <end position="79"/>
    </location>
</feature>